<name>A0ABN3ABT3_9ACTN</name>
<comment type="caution">
    <text evidence="2">The sequence shown here is derived from an EMBL/GenBank/DDBJ whole genome shotgun (WGS) entry which is preliminary data.</text>
</comment>
<organism evidence="2 3">
    <name type="scientific">Actinomadura napierensis</name>
    <dbReference type="NCBI Taxonomy" id="267854"/>
    <lineage>
        <taxon>Bacteria</taxon>
        <taxon>Bacillati</taxon>
        <taxon>Actinomycetota</taxon>
        <taxon>Actinomycetes</taxon>
        <taxon>Streptosporangiales</taxon>
        <taxon>Thermomonosporaceae</taxon>
        <taxon>Actinomadura</taxon>
    </lineage>
</organism>
<feature type="compositionally biased region" description="Low complexity" evidence="1">
    <location>
        <begin position="44"/>
        <end position="61"/>
    </location>
</feature>
<dbReference type="Proteomes" id="UP001501020">
    <property type="component" value="Unassembled WGS sequence"/>
</dbReference>
<keyword evidence="3" id="KW-1185">Reference proteome</keyword>
<protein>
    <submittedName>
        <fullName evidence="2">Uncharacterized protein</fullName>
    </submittedName>
</protein>
<accession>A0ABN3ABT3</accession>
<evidence type="ECO:0000256" key="1">
    <source>
        <dbReference type="SAM" id="MobiDB-lite"/>
    </source>
</evidence>
<evidence type="ECO:0000313" key="3">
    <source>
        <dbReference type="Proteomes" id="UP001501020"/>
    </source>
</evidence>
<evidence type="ECO:0000313" key="2">
    <source>
        <dbReference type="EMBL" id="GAA2158907.1"/>
    </source>
</evidence>
<proteinExistence type="predicted"/>
<gene>
    <name evidence="2" type="ORF">GCM10009727_70170</name>
</gene>
<feature type="compositionally biased region" description="Polar residues" evidence="1">
    <location>
        <begin position="63"/>
        <end position="77"/>
    </location>
</feature>
<sequence length="109" mass="11225">MSRKASGALYSAEPGSSRSRNHNRCCANDNGNRRSCRSTGTIGGADPPGDAPATTAASPATVGWSNNSDNGTSTPSTPRIREITCVASSECPPSSKKLSSTPTRSRPKT</sequence>
<dbReference type="EMBL" id="BAAAMR010000082">
    <property type="protein sequence ID" value="GAA2158907.1"/>
    <property type="molecule type" value="Genomic_DNA"/>
</dbReference>
<feature type="compositionally biased region" description="Low complexity" evidence="1">
    <location>
        <begin position="93"/>
        <end position="109"/>
    </location>
</feature>
<feature type="region of interest" description="Disordered" evidence="1">
    <location>
        <begin position="1"/>
        <end position="109"/>
    </location>
</feature>
<reference evidence="2 3" key="1">
    <citation type="journal article" date="2019" name="Int. J. Syst. Evol. Microbiol.">
        <title>The Global Catalogue of Microorganisms (GCM) 10K type strain sequencing project: providing services to taxonomists for standard genome sequencing and annotation.</title>
        <authorList>
            <consortium name="The Broad Institute Genomics Platform"/>
            <consortium name="The Broad Institute Genome Sequencing Center for Infectious Disease"/>
            <person name="Wu L."/>
            <person name="Ma J."/>
        </authorList>
    </citation>
    <scope>NUCLEOTIDE SEQUENCE [LARGE SCALE GENOMIC DNA]</scope>
    <source>
        <strain evidence="2 3">JCM 13850</strain>
    </source>
</reference>